<reference evidence="2" key="1">
    <citation type="submission" date="2015-11" db="EMBL/GenBank/DDBJ databases">
        <authorList>
            <person name="Kumar R."/>
            <person name="Singh D."/>
            <person name="Swarnkar M.K."/>
            <person name="Singh A.K."/>
            <person name="Kumar S."/>
        </authorList>
    </citation>
    <scope>NUCLEOTIDE SEQUENCE [LARGE SCALE GENOMIC DNA]</scope>
    <source>
        <strain evidence="2">ERGS4:06</strain>
    </source>
</reference>
<dbReference type="OrthoDB" id="5050261at2"/>
<organism evidence="1 2">
    <name type="scientific">Arthrobacter alpinus</name>
    <dbReference type="NCBI Taxonomy" id="656366"/>
    <lineage>
        <taxon>Bacteria</taxon>
        <taxon>Bacillati</taxon>
        <taxon>Actinomycetota</taxon>
        <taxon>Actinomycetes</taxon>
        <taxon>Micrococcales</taxon>
        <taxon>Micrococcaceae</taxon>
        <taxon>Arthrobacter</taxon>
    </lineage>
</organism>
<evidence type="ECO:0000313" key="1">
    <source>
        <dbReference type="EMBL" id="ALO66711.1"/>
    </source>
</evidence>
<gene>
    <name evidence="1" type="ORF">AS189_09640</name>
</gene>
<proteinExistence type="predicted"/>
<evidence type="ECO:0000313" key="2">
    <source>
        <dbReference type="Proteomes" id="UP000059574"/>
    </source>
</evidence>
<dbReference type="Proteomes" id="UP000059574">
    <property type="component" value="Chromosome"/>
</dbReference>
<protein>
    <recommendedName>
        <fullName evidence="3">DUF4365 domain-containing protein</fullName>
    </recommendedName>
</protein>
<dbReference type="AlphaFoldDB" id="A0A0S2LZX8"/>
<sequence>MDMELQGVTAVNERILRCHRLRAYVLANDRTPLTDGHIDVYADATKISNANFQHRVNVQVKARGHKAGKNPPKSFTVKSNDLRGFLELRGVLYFVVYVNKKTLQTKLMYALLTPFKIESLLKKIPPSGGVSIHLEPFPQGPSEIERIIRFAANTQSEDPRVRIDFNLLQEPVSITLHSDKALDLSAPLTLTRDKVNYSVSYEFADGSRVFADHELKIIPEDYYGRYTNVHVEAGDFEYTNPHLRKVDVSTVELTLSKGITMTMSVEGPTLKSPGNITVSMRPTLEERLHDLGFYFTLLDDQSLKINGNLHTMLVTPSDETGDLRDHLHFLETIANLCERLGVDTRLVDLDSLEEYRGKQLLALEGVLLHGETLSSEHQHVGRISQPIGEWNLQFIVLNDPPTNTWRLYGTFDPNMPGHIVSRSTDTHDAPAIVTVYDVFEYKYLPFTLNLHLENLVAAYQKVSSHAGTDDRANDTVLRLLRAADEVPRRKGEFLTAAAELNSWLQSNYGEQPHYLINGWQIAARTGDLSSLDKESIRTLKHQAAREVDERARETELACAILLQDDEERDFFLNQLDTRLAKRFKHGPSGA</sequence>
<accession>A0A0S2LZX8</accession>
<name>A0A0S2LZX8_9MICC</name>
<reference evidence="1 2" key="2">
    <citation type="journal article" date="2016" name="J. Biotechnol.">
        <title>Complete genome sequence of Arthrobacter alpinus ERGS4:06, a yellow pigmented bacterium tolerant to cold and radiations isolated from Sikkim Himalaya.</title>
        <authorList>
            <person name="Kumar R."/>
            <person name="Singh D."/>
            <person name="Swarnkar M.K."/>
            <person name="Singh A.K."/>
            <person name="Kumar S."/>
        </authorList>
    </citation>
    <scope>NUCLEOTIDE SEQUENCE [LARGE SCALE GENOMIC DNA]</scope>
    <source>
        <strain evidence="1 2">ERGS4:06</strain>
    </source>
</reference>
<evidence type="ECO:0008006" key="3">
    <source>
        <dbReference type="Google" id="ProtNLM"/>
    </source>
</evidence>
<dbReference type="RefSeq" id="WP_062288056.1">
    <property type="nucleotide sequence ID" value="NZ_CP013200.1"/>
</dbReference>
<dbReference type="EMBL" id="CP013200">
    <property type="protein sequence ID" value="ALO66711.1"/>
    <property type="molecule type" value="Genomic_DNA"/>
</dbReference>